<feature type="non-terminal residue" evidence="2">
    <location>
        <position position="302"/>
    </location>
</feature>
<gene>
    <name evidence="2" type="ORF">L9F63_010954</name>
</gene>
<reference evidence="2" key="2">
    <citation type="submission" date="2023-05" db="EMBL/GenBank/DDBJ databases">
        <authorList>
            <person name="Fouks B."/>
        </authorList>
    </citation>
    <scope>NUCLEOTIDE SEQUENCE</scope>
    <source>
        <strain evidence="2">Stay&amp;Tobe</strain>
        <tissue evidence="2">Testes</tissue>
    </source>
</reference>
<name>A0AAD8EQ07_DIPPU</name>
<dbReference type="AlphaFoldDB" id="A0AAD8EQ07"/>
<dbReference type="Proteomes" id="UP001233999">
    <property type="component" value="Unassembled WGS sequence"/>
</dbReference>
<protein>
    <submittedName>
        <fullName evidence="2">Uncharacterized protein</fullName>
    </submittedName>
</protein>
<comment type="caution">
    <text evidence="2">The sequence shown here is derived from an EMBL/GenBank/DDBJ whole genome shotgun (WGS) entry which is preliminary data.</text>
</comment>
<feature type="non-terminal residue" evidence="2">
    <location>
        <position position="1"/>
    </location>
</feature>
<feature type="transmembrane region" description="Helical" evidence="1">
    <location>
        <begin position="88"/>
        <end position="110"/>
    </location>
</feature>
<organism evidence="2 3">
    <name type="scientific">Diploptera punctata</name>
    <name type="common">Pacific beetle cockroach</name>
    <dbReference type="NCBI Taxonomy" id="6984"/>
    <lineage>
        <taxon>Eukaryota</taxon>
        <taxon>Metazoa</taxon>
        <taxon>Ecdysozoa</taxon>
        <taxon>Arthropoda</taxon>
        <taxon>Hexapoda</taxon>
        <taxon>Insecta</taxon>
        <taxon>Pterygota</taxon>
        <taxon>Neoptera</taxon>
        <taxon>Polyneoptera</taxon>
        <taxon>Dictyoptera</taxon>
        <taxon>Blattodea</taxon>
        <taxon>Blaberoidea</taxon>
        <taxon>Blaberidae</taxon>
        <taxon>Diplopterinae</taxon>
        <taxon>Diploptera</taxon>
    </lineage>
</organism>
<evidence type="ECO:0000256" key="1">
    <source>
        <dbReference type="SAM" id="Phobius"/>
    </source>
</evidence>
<reference evidence="2" key="1">
    <citation type="journal article" date="2023" name="IScience">
        <title>Live-bearing cockroach genome reveals convergent evolutionary mechanisms linked to viviparity in insects and beyond.</title>
        <authorList>
            <person name="Fouks B."/>
            <person name="Harrison M.C."/>
            <person name="Mikhailova A.A."/>
            <person name="Marchal E."/>
            <person name="English S."/>
            <person name="Carruthers M."/>
            <person name="Jennings E.C."/>
            <person name="Chiamaka E.L."/>
            <person name="Frigard R.A."/>
            <person name="Pippel M."/>
            <person name="Attardo G.M."/>
            <person name="Benoit J.B."/>
            <person name="Bornberg-Bauer E."/>
            <person name="Tobe S.S."/>
        </authorList>
    </citation>
    <scope>NUCLEOTIDE SEQUENCE</scope>
    <source>
        <strain evidence="2">Stay&amp;Tobe</strain>
    </source>
</reference>
<sequence length="302" mass="32977">YEIIRKFRMCIPVDKINESSLDSINQSGNFLTILTIFLVVTILAAVLACMNQLHFWIRFNSYFALGPNVILGMFFVKLLSNFAGCRGLWYGVLIIYLFYLLVTSFSDIAIDGEDALRPGGRSSSAIFRVHQSAAGSETAVPIGPPTAGILVLFASTANLFYTAVATVLISERMLFRSHVDHLKDPLRSSWISVGSTPANSTGASPGSSDLPWPRHRWTSICYASDAQLEESERLSPWHVVVACMHVVCFGEAVGIRILDNPDACWPAHVLNFGGESLSVSLISGKTAYGCAAGVLETFWVNC</sequence>
<feature type="transmembrane region" description="Helical" evidence="1">
    <location>
        <begin position="147"/>
        <end position="169"/>
    </location>
</feature>
<keyword evidence="1" id="KW-0472">Membrane</keyword>
<dbReference type="EMBL" id="JASPKZ010001225">
    <property type="protein sequence ID" value="KAJ9598363.1"/>
    <property type="molecule type" value="Genomic_DNA"/>
</dbReference>
<keyword evidence="1" id="KW-0812">Transmembrane</keyword>
<keyword evidence="1" id="KW-1133">Transmembrane helix</keyword>
<evidence type="ECO:0000313" key="2">
    <source>
        <dbReference type="EMBL" id="KAJ9598363.1"/>
    </source>
</evidence>
<feature type="transmembrane region" description="Helical" evidence="1">
    <location>
        <begin position="30"/>
        <end position="53"/>
    </location>
</feature>
<evidence type="ECO:0000313" key="3">
    <source>
        <dbReference type="Proteomes" id="UP001233999"/>
    </source>
</evidence>
<accession>A0AAD8EQ07</accession>
<feature type="transmembrane region" description="Helical" evidence="1">
    <location>
        <begin position="59"/>
        <end position="76"/>
    </location>
</feature>
<proteinExistence type="predicted"/>
<keyword evidence="3" id="KW-1185">Reference proteome</keyword>